<proteinExistence type="predicted"/>
<dbReference type="CDD" id="cd00882">
    <property type="entry name" value="Ras_like_GTPase"/>
    <property type="match status" value="1"/>
</dbReference>
<evidence type="ECO:0000259" key="2">
    <source>
        <dbReference type="Pfam" id="PF01926"/>
    </source>
</evidence>
<dbReference type="STRING" id="231916.A0A409VVA7"/>
<organism evidence="3 4">
    <name type="scientific">Gymnopilus dilepis</name>
    <dbReference type="NCBI Taxonomy" id="231916"/>
    <lineage>
        <taxon>Eukaryota</taxon>
        <taxon>Fungi</taxon>
        <taxon>Dikarya</taxon>
        <taxon>Basidiomycota</taxon>
        <taxon>Agaricomycotina</taxon>
        <taxon>Agaricomycetes</taxon>
        <taxon>Agaricomycetidae</taxon>
        <taxon>Agaricales</taxon>
        <taxon>Agaricineae</taxon>
        <taxon>Hymenogastraceae</taxon>
        <taxon>Gymnopilus</taxon>
    </lineage>
</organism>
<accession>A0A409VVA7</accession>
<sequence length="383" mass="42304">MSVSSSLTTVYQDEAEVLSIAVMGPTGTGKTSFINLLSGSSLRVGKDLESCTSDVQISEPFELDGQMINLIDTPGFDDTNLSDTNVLNMIAAYLSYTYTQGKHLAGVIYMHRILDNRLGGISARNFRLFRSLCGDDTLRSVVITTTMWDQIDESIGQERENELRTKDVFFKAAVDKGARLMRHSNTLESAQSIIRSILRQSSQSLTLQIQEELGSGLDISETHAGKELSKEIFEQMERHREEIRGLVLEIQEVSRVRDEESRRELSEERDKVERVLARLQLDSANLASGYKDALFKIEERLRIAETSSSAIKQLESLTTPDGSKTLGGVETPGLQTHSPVVQAVAATENSNAVLEGKLAAAVPIVGFWGKLAVMLAPFSLTWR</sequence>
<dbReference type="EMBL" id="NHYE01005550">
    <property type="protein sequence ID" value="PPQ70179.1"/>
    <property type="molecule type" value="Genomic_DNA"/>
</dbReference>
<feature type="domain" description="G" evidence="2">
    <location>
        <begin position="20"/>
        <end position="77"/>
    </location>
</feature>
<dbReference type="Proteomes" id="UP000284706">
    <property type="component" value="Unassembled WGS sequence"/>
</dbReference>
<reference evidence="3 4" key="1">
    <citation type="journal article" date="2018" name="Evol. Lett.">
        <title>Horizontal gene cluster transfer increased hallucinogenic mushroom diversity.</title>
        <authorList>
            <person name="Reynolds H.T."/>
            <person name="Vijayakumar V."/>
            <person name="Gluck-Thaler E."/>
            <person name="Korotkin H.B."/>
            <person name="Matheny P.B."/>
            <person name="Slot J.C."/>
        </authorList>
    </citation>
    <scope>NUCLEOTIDE SEQUENCE [LARGE SCALE GENOMIC DNA]</scope>
    <source>
        <strain evidence="3 4">SRW20</strain>
    </source>
</reference>
<dbReference type="GO" id="GO:0005525">
    <property type="term" value="F:GTP binding"/>
    <property type="evidence" value="ECO:0007669"/>
    <property type="project" value="InterPro"/>
</dbReference>
<dbReference type="Gene3D" id="3.40.50.300">
    <property type="entry name" value="P-loop containing nucleotide triphosphate hydrolases"/>
    <property type="match status" value="1"/>
</dbReference>
<comment type="caution">
    <text evidence="3">The sequence shown here is derived from an EMBL/GenBank/DDBJ whole genome shotgun (WGS) entry which is preliminary data.</text>
</comment>
<dbReference type="InParanoid" id="A0A409VVA7"/>
<dbReference type="InterPro" id="IPR006073">
    <property type="entry name" value="GTP-bd"/>
</dbReference>
<dbReference type="InterPro" id="IPR027417">
    <property type="entry name" value="P-loop_NTPase"/>
</dbReference>
<evidence type="ECO:0000313" key="4">
    <source>
        <dbReference type="Proteomes" id="UP000284706"/>
    </source>
</evidence>
<evidence type="ECO:0000313" key="3">
    <source>
        <dbReference type="EMBL" id="PPQ70179.1"/>
    </source>
</evidence>
<dbReference type="AlphaFoldDB" id="A0A409VVA7"/>
<keyword evidence="4" id="KW-1185">Reference proteome</keyword>
<dbReference type="Pfam" id="PF01926">
    <property type="entry name" value="MMR_HSR1"/>
    <property type="match status" value="1"/>
</dbReference>
<gene>
    <name evidence="3" type="ORF">CVT26_014455</name>
</gene>
<keyword evidence="1" id="KW-0175">Coiled coil</keyword>
<evidence type="ECO:0000256" key="1">
    <source>
        <dbReference type="SAM" id="Coils"/>
    </source>
</evidence>
<dbReference type="SUPFAM" id="SSF52540">
    <property type="entry name" value="P-loop containing nucleoside triphosphate hydrolases"/>
    <property type="match status" value="1"/>
</dbReference>
<dbReference type="OrthoDB" id="8954335at2759"/>
<feature type="coiled-coil region" evidence="1">
    <location>
        <begin position="236"/>
        <end position="282"/>
    </location>
</feature>
<name>A0A409VVA7_9AGAR</name>
<protein>
    <recommendedName>
        <fullName evidence="2">G domain-containing protein</fullName>
    </recommendedName>
</protein>